<sequence>MREVPYDPHFYFHGEEQHLAVRAFTHGWEIFHPPFNEVPLFHLYKQPNSTSANLHWRQDLDVQRPIKWTQRRASARQRLSKLIDNQLAPRYSLGNERSLDDFILRSGIDYRQHIVKAPITSLVKVPEPI</sequence>
<accession>A0A7Y3XBS7</accession>
<dbReference type="EMBL" id="JABFHI010000007">
    <property type="protein sequence ID" value="NOG32669.1"/>
    <property type="molecule type" value="Genomic_DNA"/>
</dbReference>
<dbReference type="AlphaFoldDB" id="A0A7Y3XBS7"/>
<protein>
    <submittedName>
        <fullName evidence="1">Uncharacterized protein</fullName>
    </submittedName>
</protein>
<name>A0A7Y3XBS7_9GAMM</name>
<reference evidence="1 2" key="1">
    <citation type="submission" date="2020-05" db="EMBL/GenBank/DDBJ databases">
        <authorList>
            <person name="Ruan W."/>
            <person name="Jeon C.O."/>
            <person name="Chun B.H."/>
        </authorList>
    </citation>
    <scope>NUCLEOTIDE SEQUENCE [LARGE SCALE GENOMIC DNA]</scope>
    <source>
        <strain evidence="1 2">TBZ9</strain>
    </source>
</reference>
<reference evidence="1 2" key="2">
    <citation type="submission" date="2020-06" db="EMBL/GenBank/DDBJ databases">
        <title>Halomonas songnenensis sp. nov., a moderately halophilic bacterium isolated from saline and alkaline soils.</title>
        <authorList>
            <person name="Jiang J."/>
            <person name="Pan Y."/>
        </authorList>
    </citation>
    <scope>NUCLEOTIDE SEQUENCE [LARGE SCALE GENOMIC DNA]</scope>
    <source>
        <strain evidence="1 2">TBZ9</strain>
    </source>
</reference>
<evidence type="ECO:0000313" key="1">
    <source>
        <dbReference type="EMBL" id="NOG32669.1"/>
    </source>
</evidence>
<comment type="caution">
    <text evidence="1">The sequence shown here is derived from an EMBL/GenBank/DDBJ whole genome shotgun (WGS) entry which is preliminary data.</text>
</comment>
<dbReference type="Proteomes" id="UP000588806">
    <property type="component" value="Unassembled WGS sequence"/>
</dbReference>
<evidence type="ECO:0000313" key="2">
    <source>
        <dbReference type="Proteomes" id="UP000588806"/>
    </source>
</evidence>
<gene>
    <name evidence="1" type="ORF">HLB35_14525</name>
</gene>
<proteinExistence type="predicted"/>
<dbReference type="PANTHER" id="PTHR34496">
    <property type="entry name" value="GLCNAC TRANSFERASE-RELATED"/>
    <property type="match status" value="1"/>
</dbReference>
<dbReference type="Pfam" id="PF11397">
    <property type="entry name" value="GlcNAc"/>
    <property type="match status" value="1"/>
</dbReference>
<keyword evidence="2" id="KW-1185">Reference proteome</keyword>
<dbReference type="PANTHER" id="PTHR34496:SF10">
    <property type="entry name" value="GLCNAC TRANSFERASE"/>
    <property type="match status" value="1"/>
</dbReference>
<dbReference type="InterPro" id="IPR021067">
    <property type="entry name" value="Glycosyltransferase"/>
</dbReference>
<organism evidence="1 2">
    <name type="scientific">Vreelandella azerica</name>
    <dbReference type="NCBI Taxonomy" id="2732867"/>
    <lineage>
        <taxon>Bacteria</taxon>
        <taxon>Pseudomonadati</taxon>
        <taxon>Pseudomonadota</taxon>
        <taxon>Gammaproteobacteria</taxon>
        <taxon>Oceanospirillales</taxon>
        <taxon>Halomonadaceae</taxon>
        <taxon>Vreelandella</taxon>
    </lineage>
</organism>